<dbReference type="EMBL" id="AP017368">
    <property type="protein sequence ID" value="BAV92101.1"/>
    <property type="molecule type" value="Genomic_DNA"/>
</dbReference>
<dbReference type="Gene3D" id="3.40.109.10">
    <property type="entry name" value="NADH Oxidase"/>
    <property type="match status" value="1"/>
</dbReference>
<evidence type="ECO:0000313" key="8">
    <source>
        <dbReference type="Proteomes" id="UP000242645"/>
    </source>
</evidence>
<comment type="similarity">
    <text evidence="2">Belongs to the nitroreductase family.</text>
</comment>
<reference evidence="7 8" key="1">
    <citation type="journal article" date="2017" name="ISME J.">
        <title>Genome of 'Ca. Desulfovibrio trichonymphae', an H2-oxidizing bacterium in a tripartite symbiotic system within a protist cell in the termite gut.</title>
        <authorList>
            <person name="Kuwahara H."/>
            <person name="Yuki M."/>
            <person name="Izawa K."/>
            <person name="Ohkuma M."/>
            <person name="Hongoh Y."/>
        </authorList>
    </citation>
    <scope>NUCLEOTIDE SEQUENCE [LARGE SCALE GENOMIC DNA]</scope>
    <source>
        <strain evidence="7 8">Rs-N31</strain>
    </source>
</reference>
<dbReference type="GO" id="GO:0016491">
    <property type="term" value="F:oxidoreductase activity"/>
    <property type="evidence" value="ECO:0007669"/>
    <property type="project" value="UniProtKB-KW"/>
</dbReference>
<dbReference type="AlphaFoldDB" id="A0A1J1DTV0"/>
<comment type="cofactor">
    <cofactor evidence="1">
        <name>FMN</name>
        <dbReference type="ChEBI" id="CHEBI:58210"/>
    </cofactor>
</comment>
<dbReference type="KEGG" id="dtr:RSDT_0589"/>
<evidence type="ECO:0000256" key="1">
    <source>
        <dbReference type="ARBA" id="ARBA00001917"/>
    </source>
</evidence>
<proteinExistence type="inferred from homology"/>
<keyword evidence="5" id="KW-0560">Oxidoreductase</keyword>
<dbReference type="RefSeq" id="WP_096400494.1">
    <property type="nucleotide sequence ID" value="NZ_AP017368.1"/>
</dbReference>
<feature type="domain" description="Nitroreductase" evidence="6">
    <location>
        <begin position="8"/>
        <end position="148"/>
    </location>
</feature>
<dbReference type="InterPro" id="IPR029479">
    <property type="entry name" value="Nitroreductase"/>
</dbReference>
<evidence type="ECO:0000256" key="3">
    <source>
        <dbReference type="ARBA" id="ARBA00022630"/>
    </source>
</evidence>
<evidence type="ECO:0000259" key="6">
    <source>
        <dbReference type="Pfam" id="PF00881"/>
    </source>
</evidence>
<dbReference type="Proteomes" id="UP000242645">
    <property type="component" value="Chromosome"/>
</dbReference>
<keyword evidence="4" id="KW-0288">FMN</keyword>
<evidence type="ECO:0000256" key="2">
    <source>
        <dbReference type="ARBA" id="ARBA00007118"/>
    </source>
</evidence>
<sequence length="170" mass="19188">MDMFEAIFTRRSIRKYTTEPVSDEDVTLLLKAAMLAPSAHNCRPWHFVVVRDAAVRKSIAERHPYAKMAAEAPVVIVVCANLNEEKEPGFWVQDCSAATENIMLAARGKNLGTVWCGLHPMKDRAKVIRETLNLPSNIMPLSIVVIGHPAEAFSEANRYNAEKIHYDRWQ</sequence>
<dbReference type="OrthoDB" id="9798230at2"/>
<organism evidence="7 8">
    <name type="scientific">Candidatus Desulfovibrio trichonymphae</name>
    <dbReference type="NCBI Taxonomy" id="1725232"/>
    <lineage>
        <taxon>Bacteria</taxon>
        <taxon>Pseudomonadati</taxon>
        <taxon>Thermodesulfobacteriota</taxon>
        <taxon>Desulfovibrionia</taxon>
        <taxon>Desulfovibrionales</taxon>
        <taxon>Desulfovibrionaceae</taxon>
        <taxon>Desulfovibrio</taxon>
    </lineage>
</organism>
<dbReference type="SUPFAM" id="SSF55469">
    <property type="entry name" value="FMN-dependent nitroreductase-like"/>
    <property type="match status" value="1"/>
</dbReference>
<dbReference type="Pfam" id="PF00881">
    <property type="entry name" value="Nitroreductase"/>
    <property type="match status" value="1"/>
</dbReference>
<evidence type="ECO:0000256" key="5">
    <source>
        <dbReference type="ARBA" id="ARBA00023002"/>
    </source>
</evidence>
<protein>
    <submittedName>
        <fullName evidence="7">Putative NAD(P)H-dependent FMN reductase</fullName>
    </submittedName>
</protein>
<dbReference type="CDD" id="cd02150">
    <property type="entry name" value="nitroreductase"/>
    <property type="match status" value="1"/>
</dbReference>
<dbReference type="PANTHER" id="PTHR43673">
    <property type="entry name" value="NAD(P)H NITROREDUCTASE YDGI-RELATED"/>
    <property type="match status" value="1"/>
</dbReference>
<evidence type="ECO:0000313" key="7">
    <source>
        <dbReference type="EMBL" id="BAV92101.1"/>
    </source>
</evidence>
<evidence type="ECO:0000256" key="4">
    <source>
        <dbReference type="ARBA" id="ARBA00022643"/>
    </source>
</evidence>
<dbReference type="PANTHER" id="PTHR43673:SF2">
    <property type="entry name" value="NITROREDUCTASE"/>
    <property type="match status" value="1"/>
</dbReference>
<accession>A0A1J1DTV0</accession>
<name>A0A1J1DTV0_9BACT</name>
<dbReference type="InterPro" id="IPR000415">
    <property type="entry name" value="Nitroreductase-like"/>
</dbReference>
<keyword evidence="3" id="KW-0285">Flavoprotein</keyword>
<keyword evidence="8" id="KW-1185">Reference proteome</keyword>
<gene>
    <name evidence="7" type="ORF">RSDT_0589</name>
</gene>